<protein>
    <submittedName>
        <fullName evidence="1">Uncharacterized protein</fullName>
    </submittedName>
</protein>
<proteinExistence type="predicted"/>
<reference evidence="1" key="2">
    <citation type="submission" date="2021-09" db="EMBL/GenBank/DDBJ databases">
        <authorList>
            <person name="Jia N."/>
            <person name="Wang J."/>
            <person name="Shi W."/>
            <person name="Du L."/>
            <person name="Sun Y."/>
            <person name="Zhan W."/>
            <person name="Jiang J."/>
            <person name="Wang Q."/>
            <person name="Zhang B."/>
            <person name="Ji P."/>
            <person name="Sakyi L.B."/>
            <person name="Cui X."/>
            <person name="Yuan T."/>
            <person name="Jiang B."/>
            <person name="Yang W."/>
            <person name="Lam T.T.-Y."/>
            <person name="Chang Q."/>
            <person name="Ding S."/>
            <person name="Wang X."/>
            <person name="Zhu J."/>
            <person name="Ruan X."/>
            <person name="Zhao L."/>
            <person name="Wei J."/>
            <person name="Que T."/>
            <person name="Du C."/>
            <person name="Cheng J."/>
            <person name="Dai P."/>
            <person name="Han X."/>
            <person name="Huang E."/>
            <person name="Gao Y."/>
            <person name="Liu J."/>
            <person name="Shao H."/>
            <person name="Ye R."/>
            <person name="Li L."/>
            <person name="Wei W."/>
            <person name="Wang X."/>
            <person name="Wang C."/>
            <person name="Huo Q."/>
            <person name="Li W."/>
            <person name="Guo W."/>
            <person name="Chen H."/>
            <person name="Chen S."/>
            <person name="Zhou L."/>
            <person name="Zhou L."/>
            <person name="Ni X."/>
            <person name="Tian J."/>
            <person name="Zhou Y."/>
            <person name="Sheng Y."/>
            <person name="Liu T."/>
            <person name="Pan Y."/>
            <person name="Xia L."/>
            <person name="Li J."/>
            <person name="Zhao F."/>
            <person name="Cao W."/>
        </authorList>
    </citation>
    <scope>NUCLEOTIDE SEQUENCE</scope>
    <source>
        <strain evidence="1">Rsan-2018</strain>
        <tissue evidence="1">Larvae</tissue>
    </source>
</reference>
<accession>A0A9D4T026</accession>
<evidence type="ECO:0000313" key="1">
    <source>
        <dbReference type="EMBL" id="KAH7961227.1"/>
    </source>
</evidence>
<dbReference type="EMBL" id="JABSTV010001249">
    <property type="protein sequence ID" value="KAH7961227.1"/>
    <property type="molecule type" value="Genomic_DNA"/>
</dbReference>
<organism evidence="1 2">
    <name type="scientific">Rhipicephalus sanguineus</name>
    <name type="common">Brown dog tick</name>
    <name type="synonym">Ixodes sanguineus</name>
    <dbReference type="NCBI Taxonomy" id="34632"/>
    <lineage>
        <taxon>Eukaryota</taxon>
        <taxon>Metazoa</taxon>
        <taxon>Ecdysozoa</taxon>
        <taxon>Arthropoda</taxon>
        <taxon>Chelicerata</taxon>
        <taxon>Arachnida</taxon>
        <taxon>Acari</taxon>
        <taxon>Parasitiformes</taxon>
        <taxon>Ixodida</taxon>
        <taxon>Ixodoidea</taxon>
        <taxon>Ixodidae</taxon>
        <taxon>Rhipicephalinae</taxon>
        <taxon>Rhipicephalus</taxon>
        <taxon>Rhipicephalus</taxon>
    </lineage>
</organism>
<comment type="caution">
    <text evidence="1">The sequence shown here is derived from an EMBL/GenBank/DDBJ whole genome shotgun (WGS) entry which is preliminary data.</text>
</comment>
<sequence length="151" mass="16820">MEAVVVPFICDDMIEAPKPNKFLQVIVAEGKPLADAVVFPSVTCEPGASLLFGSDQLSKLMPKNSEVRWDSDTRALIAINTRMGWTLQGPSSVEGQTSQYTCSNICVLQTDVHEKEDISYPLQRFWELDAIAIVEEPFLKQDDVVLRSGRF</sequence>
<dbReference type="AlphaFoldDB" id="A0A9D4T026"/>
<name>A0A9D4T026_RHISA</name>
<gene>
    <name evidence="1" type="ORF">HPB52_005969</name>
</gene>
<dbReference type="Proteomes" id="UP000821837">
    <property type="component" value="Chromosome 3"/>
</dbReference>
<evidence type="ECO:0000313" key="2">
    <source>
        <dbReference type="Proteomes" id="UP000821837"/>
    </source>
</evidence>
<keyword evidence="2" id="KW-1185">Reference proteome</keyword>
<reference evidence="1" key="1">
    <citation type="journal article" date="2020" name="Cell">
        <title>Large-Scale Comparative Analyses of Tick Genomes Elucidate Their Genetic Diversity and Vector Capacities.</title>
        <authorList>
            <consortium name="Tick Genome and Microbiome Consortium (TIGMIC)"/>
            <person name="Jia N."/>
            <person name="Wang J."/>
            <person name="Shi W."/>
            <person name="Du L."/>
            <person name="Sun Y."/>
            <person name="Zhan W."/>
            <person name="Jiang J.F."/>
            <person name="Wang Q."/>
            <person name="Zhang B."/>
            <person name="Ji P."/>
            <person name="Bell-Sakyi L."/>
            <person name="Cui X.M."/>
            <person name="Yuan T.T."/>
            <person name="Jiang B.G."/>
            <person name="Yang W.F."/>
            <person name="Lam T.T."/>
            <person name="Chang Q.C."/>
            <person name="Ding S.J."/>
            <person name="Wang X.J."/>
            <person name="Zhu J.G."/>
            <person name="Ruan X.D."/>
            <person name="Zhao L."/>
            <person name="Wei J.T."/>
            <person name="Ye R.Z."/>
            <person name="Que T.C."/>
            <person name="Du C.H."/>
            <person name="Zhou Y.H."/>
            <person name="Cheng J.X."/>
            <person name="Dai P.F."/>
            <person name="Guo W.B."/>
            <person name="Han X.H."/>
            <person name="Huang E.J."/>
            <person name="Li L.F."/>
            <person name="Wei W."/>
            <person name="Gao Y.C."/>
            <person name="Liu J.Z."/>
            <person name="Shao H.Z."/>
            <person name="Wang X."/>
            <person name="Wang C.C."/>
            <person name="Yang T.C."/>
            <person name="Huo Q.B."/>
            <person name="Li W."/>
            <person name="Chen H.Y."/>
            <person name="Chen S.E."/>
            <person name="Zhou L.G."/>
            <person name="Ni X.B."/>
            <person name="Tian J.H."/>
            <person name="Sheng Y."/>
            <person name="Liu T."/>
            <person name="Pan Y.S."/>
            <person name="Xia L.Y."/>
            <person name="Li J."/>
            <person name="Zhao F."/>
            <person name="Cao W.C."/>
        </authorList>
    </citation>
    <scope>NUCLEOTIDE SEQUENCE</scope>
    <source>
        <strain evidence="1">Rsan-2018</strain>
    </source>
</reference>